<dbReference type="PANTHER" id="PTHR43735:SF3">
    <property type="entry name" value="FERROPTOSIS SUPPRESSOR PROTEIN 1"/>
    <property type="match status" value="1"/>
</dbReference>
<evidence type="ECO:0000256" key="4">
    <source>
        <dbReference type="ARBA" id="ARBA00023002"/>
    </source>
</evidence>
<feature type="domain" description="FAD/NAD(P)-binding" evidence="5">
    <location>
        <begin position="4"/>
        <end position="297"/>
    </location>
</feature>
<keyword evidence="7" id="KW-1185">Reference proteome</keyword>
<evidence type="ECO:0000259" key="5">
    <source>
        <dbReference type="Pfam" id="PF07992"/>
    </source>
</evidence>
<name>A0A543AZ16_9ACTN</name>
<dbReference type="Proteomes" id="UP000317043">
    <property type="component" value="Unassembled WGS sequence"/>
</dbReference>
<dbReference type="OrthoDB" id="3248171at2"/>
<dbReference type="GO" id="GO:0005737">
    <property type="term" value="C:cytoplasm"/>
    <property type="evidence" value="ECO:0007669"/>
    <property type="project" value="TreeGrafter"/>
</dbReference>
<dbReference type="InterPro" id="IPR023753">
    <property type="entry name" value="FAD/NAD-binding_dom"/>
</dbReference>
<dbReference type="SUPFAM" id="SSF51905">
    <property type="entry name" value="FAD/NAD(P)-binding domain"/>
    <property type="match status" value="1"/>
</dbReference>
<dbReference type="InParanoid" id="A0A543AZ16"/>
<dbReference type="InterPro" id="IPR036188">
    <property type="entry name" value="FAD/NAD-bd_sf"/>
</dbReference>
<dbReference type="Pfam" id="PF07992">
    <property type="entry name" value="Pyr_redox_2"/>
    <property type="match status" value="1"/>
</dbReference>
<dbReference type="Gene3D" id="3.50.50.100">
    <property type="match status" value="1"/>
</dbReference>
<dbReference type="PANTHER" id="PTHR43735">
    <property type="entry name" value="APOPTOSIS-INDUCING FACTOR 1"/>
    <property type="match status" value="1"/>
</dbReference>
<dbReference type="PRINTS" id="PR00368">
    <property type="entry name" value="FADPNR"/>
</dbReference>
<sequence length="373" mass="40108">MTATVAIVGGGYGGITAAQALDEDFDVVLIEPKDAFVHNVAALRAVVDPNWAKWMFFPYDGLLKRGRVVRDRAISVEAHGVRTVSGEWIGADYIVIATGTTYPFPAKVYSDHAEAGIARYHRATEALGRAERVLLLGAGPVGIELAGEIRSTWPDKHITLIEPARDILSGGFIEGFDEDVADQLRSELRRQLRDLGISLILGDSLRHDPPTSTGIKSGFAASTWGGTSLTADIWFQCYGRQPVSRVLSRQLSGAWRTDGRLSVMPDLRLPGQSRVFAIGDVTRTQALDTAVVAMEQGGFVAEQIKSLAGGGDPVAYEPSQPLFLIPLGTGGGASYSPDGGILDAETTTLYKGNDLFLTKYCEIFDVPNPLEDS</sequence>
<keyword evidence="4" id="KW-0560">Oxidoreductase</keyword>
<dbReference type="EMBL" id="VFOW01000001">
    <property type="protein sequence ID" value="TQL77816.1"/>
    <property type="molecule type" value="Genomic_DNA"/>
</dbReference>
<keyword evidence="2" id="KW-0285">Flavoprotein</keyword>
<dbReference type="AlphaFoldDB" id="A0A543AZ16"/>
<dbReference type="GO" id="GO:0050660">
    <property type="term" value="F:flavin adenine dinucleotide binding"/>
    <property type="evidence" value="ECO:0007669"/>
    <property type="project" value="TreeGrafter"/>
</dbReference>
<evidence type="ECO:0000256" key="3">
    <source>
        <dbReference type="ARBA" id="ARBA00022827"/>
    </source>
</evidence>
<proteinExistence type="inferred from homology"/>
<dbReference type="GO" id="GO:0004174">
    <property type="term" value="F:electron-transferring-flavoprotein dehydrogenase activity"/>
    <property type="evidence" value="ECO:0007669"/>
    <property type="project" value="TreeGrafter"/>
</dbReference>
<evidence type="ECO:0000313" key="6">
    <source>
        <dbReference type="EMBL" id="TQL77816.1"/>
    </source>
</evidence>
<organism evidence="6 7">
    <name type="scientific">Stackebrandtia endophytica</name>
    <dbReference type="NCBI Taxonomy" id="1496996"/>
    <lineage>
        <taxon>Bacteria</taxon>
        <taxon>Bacillati</taxon>
        <taxon>Actinomycetota</taxon>
        <taxon>Actinomycetes</taxon>
        <taxon>Glycomycetales</taxon>
        <taxon>Glycomycetaceae</taxon>
        <taxon>Stackebrandtia</taxon>
    </lineage>
</organism>
<accession>A0A543AZ16</accession>
<dbReference type="RefSeq" id="WP_142041277.1">
    <property type="nucleotide sequence ID" value="NZ_JBHTGS010000001.1"/>
</dbReference>
<comment type="similarity">
    <text evidence="1">Belongs to the FAD-dependent oxidoreductase family.</text>
</comment>
<protein>
    <submittedName>
        <fullName evidence="6">NADH dehydrogenase FAD-containing subunit</fullName>
    </submittedName>
</protein>
<gene>
    <name evidence="6" type="ORF">FB566_3383</name>
</gene>
<evidence type="ECO:0000256" key="1">
    <source>
        <dbReference type="ARBA" id="ARBA00006442"/>
    </source>
</evidence>
<evidence type="ECO:0000256" key="2">
    <source>
        <dbReference type="ARBA" id="ARBA00022630"/>
    </source>
</evidence>
<comment type="caution">
    <text evidence="6">The sequence shown here is derived from an EMBL/GenBank/DDBJ whole genome shotgun (WGS) entry which is preliminary data.</text>
</comment>
<evidence type="ECO:0000313" key="7">
    <source>
        <dbReference type="Proteomes" id="UP000317043"/>
    </source>
</evidence>
<reference evidence="6 7" key="1">
    <citation type="submission" date="2019-06" db="EMBL/GenBank/DDBJ databases">
        <title>Sequencing the genomes of 1000 actinobacteria strains.</title>
        <authorList>
            <person name="Klenk H.-P."/>
        </authorList>
    </citation>
    <scope>NUCLEOTIDE SEQUENCE [LARGE SCALE GENOMIC DNA]</scope>
    <source>
        <strain evidence="6 7">DSM 45928</strain>
    </source>
</reference>
<keyword evidence="3" id="KW-0274">FAD</keyword>